<dbReference type="GO" id="GO:0003847">
    <property type="term" value="F:1-alkyl-2-acetylglycerophosphocholine esterase activity"/>
    <property type="evidence" value="ECO:0007669"/>
    <property type="project" value="TreeGrafter"/>
</dbReference>
<dbReference type="AlphaFoldDB" id="A0A1S1PGH6"/>
<sequence length="399" mass="41197">MVGSAGSGAVVPRALLVAALLLGLLLCLSGPPSAGPARAGVVLAGGSTGVAPPAAPDEPGPFTAGYQTLTVSDPGRPGRLLTTSVWYPGAPARLGPVALPPAARYPVARYPVAPGVDVSSALAHEEIPVAPGRFPLVVVSHGSAGSRVQLAYLAEALATHGFVVAAPDHPGDTMIEAAEGRQAPLVELASDRLLDVSAVISAFTKPDCPLSRMVRADEVGVVGFSFGGLTSAVSTVGFLRAPADPRVRAVVGIAPATEVVPERELDRVRVPVLLVGGSDDLAAPVERNAGRTFDGLHGAHPRYLVTVTGGMHNSFTEICAQAAAVRDRPVPEGVRVRLEVTAEVTCRPPAVDIDRAHRLTTYYTVAFLERRLLGATTYDSFLTPAAARRFPEALFHAAG</sequence>
<dbReference type="PANTHER" id="PTHR10272:SF0">
    <property type="entry name" value="PLATELET-ACTIVATING FACTOR ACETYLHYDROLASE"/>
    <property type="match status" value="1"/>
</dbReference>
<evidence type="ECO:0000313" key="6">
    <source>
        <dbReference type="Proteomes" id="UP000179769"/>
    </source>
</evidence>
<accession>A0A1S1PGH6</accession>
<keyword evidence="6" id="KW-1185">Reference proteome</keyword>
<evidence type="ECO:0000259" key="4">
    <source>
        <dbReference type="Pfam" id="PF12740"/>
    </source>
</evidence>
<proteinExistence type="predicted"/>
<reference evidence="6" key="1">
    <citation type="submission" date="2016-07" db="EMBL/GenBank/DDBJ databases">
        <title>Frankia sp. NRRL B-16219 Genome sequencing.</title>
        <authorList>
            <person name="Ghodhbane-Gtari F."/>
            <person name="Swanson E."/>
            <person name="Gueddou A."/>
            <person name="Louati M."/>
            <person name="Nouioui I."/>
            <person name="Hezbri K."/>
            <person name="Abebe-Akele F."/>
            <person name="Simpson S."/>
            <person name="Morris K."/>
            <person name="Thomas K."/>
            <person name="Gtari M."/>
            <person name="Tisa L.S."/>
        </authorList>
    </citation>
    <scope>NUCLEOTIDE SEQUENCE [LARGE SCALE GENOMIC DNA]</scope>
    <source>
        <strain evidence="6">NRRL B-16219</strain>
    </source>
</reference>
<feature type="domain" description="PET hydrolase/cutinase-like" evidence="4">
    <location>
        <begin position="132"/>
        <end position="316"/>
    </location>
</feature>
<keyword evidence="3" id="KW-0443">Lipid metabolism</keyword>
<name>A0A1S1PGH6_9ACTN</name>
<dbReference type="GO" id="GO:0016042">
    <property type="term" value="P:lipid catabolic process"/>
    <property type="evidence" value="ECO:0007669"/>
    <property type="project" value="UniProtKB-KW"/>
</dbReference>
<gene>
    <name evidence="5" type="ORF">BBK14_29070</name>
</gene>
<dbReference type="Proteomes" id="UP000179769">
    <property type="component" value="Unassembled WGS sequence"/>
</dbReference>
<keyword evidence="2" id="KW-0442">Lipid degradation</keyword>
<evidence type="ECO:0000256" key="2">
    <source>
        <dbReference type="ARBA" id="ARBA00022963"/>
    </source>
</evidence>
<keyword evidence="1" id="KW-0378">Hydrolase</keyword>
<organism evidence="5 6">
    <name type="scientific">Parafrankia soli</name>
    <dbReference type="NCBI Taxonomy" id="2599596"/>
    <lineage>
        <taxon>Bacteria</taxon>
        <taxon>Bacillati</taxon>
        <taxon>Actinomycetota</taxon>
        <taxon>Actinomycetes</taxon>
        <taxon>Frankiales</taxon>
        <taxon>Frankiaceae</taxon>
        <taxon>Parafrankia</taxon>
    </lineage>
</organism>
<dbReference type="OrthoDB" id="569821at2"/>
<dbReference type="Pfam" id="PF12740">
    <property type="entry name" value="PETase"/>
    <property type="match status" value="1"/>
</dbReference>
<evidence type="ECO:0000256" key="1">
    <source>
        <dbReference type="ARBA" id="ARBA00022801"/>
    </source>
</evidence>
<protein>
    <submittedName>
        <fullName evidence="5">Lipase</fullName>
    </submittedName>
</protein>
<dbReference type="InterPro" id="IPR041127">
    <property type="entry name" value="PET_hydrolase/cutinase-like"/>
</dbReference>
<evidence type="ECO:0000313" key="5">
    <source>
        <dbReference type="EMBL" id="OHV19712.1"/>
    </source>
</evidence>
<dbReference type="SUPFAM" id="SSF53474">
    <property type="entry name" value="alpha/beta-Hydrolases"/>
    <property type="match status" value="1"/>
</dbReference>
<dbReference type="EMBL" id="MAXA01000277">
    <property type="protein sequence ID" value="OHV19712.1"/>
    <property type="molecule type" value="Genomic_DNA"/>
</dbReference>
<dbReference type="Gene3D" id="3.40.50.1820">
    <property type="entry name" value="alpha/beta hydrolase"/>
    <property type="match status" value="1"/>
</dbReference>
<dbReference type="PANTHER" id="PTHR10272">
    <property type="entry name" value="PLATELET-ACTIVATING FACTOR ACETYLHYDROLASE"/>
    <property type="match status" value="1"/>
</dbReference>
<evidence type="ECO:0000256" key="3">
    <source>
        <dbReference type="ARBA" id="ARBA00023098"/>
    </source>
</evidence>
<dbReference type="InterPro" id="IPR029058">
    <property type="entry name" value="AB_hydrolase_fold"/>
</dbReference>
<comment type="caution">
    <text evidence="5">The sequence shown here is derived from an EMBL/GenBank/DDBJ whole genome shotgun (WGS) entry which is preliminary data.</text>
</comment>